<sequence>MSKQVIEYGGEAVGVVVPDQDRLKFLAVKYHVWDLDKQHFRSADEARAAIRHLLAGQSGQNQRHHAAGITAA</sequence>
<proteinExistence type="predicted"/>
<protein>
    <submittedName>
        <fullName evidence="1">Uncharacterized protein</fullName>
    </submittedName>
</protein>
<organism evidence="1 2">
    <name type="scientific">Sinorhizobium saheli</name>
    <dbReference type="NCBI Taxonomy" id="36856"/>
    <lineage>
        <taxon>Bacteria</taxon>
        <taxon>Pseudomonadati</taxon>
        <taxon>Pseudomonadota</taxon>
        <taxon>Alphaproteobacteria</taxon>
        <taxon>Hyphomicrobiales</taxon>
        <taxon>Rhizobiaceae</taxon>
        <taxon>Sinorhizobium/Ensifer group</taxon>
        <taxon>Sinorhizobium</taxon>
    </lineage>
</organism>
<dbReference type="EMBL" id="LNQB01000073">
    <property type="protein sequence ID" value="OAP45076.1"/>
    <property type="molecule type" value="Genomic_DNA"/>
</dbReference>
<reference evidence="1 2" key="1">
    <citation type="submission" date="2015-11" db="EMBL/GenBank/DDBJ databases">
        <title>Ensifer anhuiense sp. nov., an effective nitrogen fixation bacterium with Glycine soja.</title>
        <authorList>
            <person name="Yan H."/>
            <person name="Chen W."/>
        </authorList>
    </citation>
    <scope>NUCLEOTIDE SEQUENCE [LARGE SCALE GENOMIC DNA]</scope>
    <source>
        <strain evidence="1 2">LMG 7837</strain>
    </source>
</reference>
<comment type="caution">
    <text evidence="1">The sequence shown here is derived from an EMBL/GenBank/DDBJ whole genome shotgun (WGS) entry which is preliminary data.</text>
</comment>
<gene>
    <name evidence="1" type="ORF">ATB98_19780</name>
</gene>
<name>A0A178YCG2_SINSA</name>
<dbReference type="RefSeq" id="WP_066875514.1">
    <property type="nucleotide sequence ID" value="NZ_LNQB01000073.1"/>
</dbReference>
<evidence type="ECO:0000313" key="1">
    <source>
        <dbReference type="EMBL" id="OAP45076.1"/>
    </source>
</evidence>
<dbReference type="OrthoDB" id="7916629at2"/>
<evidence type="ECO:0000313" key="2">
    <source>
        <dbReference type="Proteomes" id="UP000078507"/>
    </source>
</evidence>
<dbReference type="AlphaFoldDB" id="A0A178YCG2"/>
<keyword evidence="2" id="KW-1185">Reference proteome</keyword>
<dbReference type="Proteomes" id="UP000078507">
    <property type="component" value="Unassembled WGS sequence"/>
</dbReference>
<accession>A0A178YCG2</accession>